<protein>
    <submittedName>
        <fullName evidence="2">Uncharacterized protein</fullName>
    </submittedName>
</protein>
<dbReference type="EMBL" id="KZ293728">
    <property type="protein sequence ID" value="PBK81598.1"/>
    <property type="molecule type" value="Genomic_DNA"/>
</dbReference>
<dbReference type="Proteomes" id="UP000217790">
    <property type="component" value="Unassembled WGS sequence"/>
</dbReference>
<sequence length="105" mass="12008">MPSCCSCGALAAFGERLSAYYCSSVRLWNRNPHNDGMPMNVSVALRTRSQLLKYIPADSDVLGNIQDRRRRAWMVPDPGLHHPFDYTRSNEKAARDNEPYDRTTF</sequence>
<reference evidence="3" key="1">
    <citation type="journal article" date="2017" name="Nat. Ecol. Evol.">
        <title>Genome expansion and lineage-specific genetic innovations in the forest pathogenic fungi Armillaria.</title>
        <authorList>
            <person name="Sipos G."/>
            <person name="Prasanna A.N."/>
            <person name="Walter M.C."/>
            <person name="O'Connor E."/>
            <person name="Balint B."/>
            <person name="Krizsan K."/>
            <person name="Kiss B."/>
            <person name="Hess J."/>
            <person name="Varga T."/>
            <person name="Slot J."/>
            <person name="Riley R."/>
            <person name="Boka B."/>
            <person name="Rigling D."/>
            <person name="Barry K."/>
            <person name="Lee J."/>
            <person name="Mihaltcheva S."/>
            <person name="LaButti K."/>
            <person name="Lipzen A."/>
            <person name="Waldron R."/>
            <person name="Moloney N.M."/>
            <person name="Sperisen C."/>
            <person name="Kredics L."/>
            <person name="Vagvoelgyi C."/>
            <person name="Patrignani A."/>
            <person name="Fitzpatrick D."/>
            <person name="Nagy I."/>
            <person name="Doyle S."/>
            <person name="Anderson J.B."/>
            <person name="Grigoriev I.V."/>
            <person name="Gueldener U."/>
            <person name="Muensterkoetter M."/>
            <person name="Nagy L.G."/>
        </authorList>
    </citation>
    <scope>NUCLEOTIDE SEQUENCE [LARGE SCALE GENOMIC DNA]</scope>
    <source>
        <strain evidence="3">Ar21-2</strain>
    </source>
</reference>
<accession>A0A2H3CT35</accession>
<evidence type="ECO:0000256" key="1">
    <source>
        <dbReference type="SAM" id="MobiDB-lite"/>
    </source>
</evidence>
<evidence type="ECO:0000313" key="3">
    <source>
        <dbReference type="Proteomes" id="UP000217790"/>
    </source>
</evidence>
<proteinExistence type="predicted"/>
<dbReference type="AlphaFoldDB" id="A0A2H3CT35"/>
<keyword evidence="3" id="KW-1185">Reference proteome</keyword>
<dbReference type="InParanoid" id="A0A2H3CT35"/>
<gene>
    <name evidence="2" type="ORF">ARMGADRAFT_1020226</name>
</gene>
<feature type="region of interest" description="Disordered" evidence="1">
    <location>
        <begin position="84"/>
        <end position="105"/>
    </location>
</feature>
<name>A0A2H3CT35_ARMGA</name>
<evidence type="ECO:0000313" key="2">
    <source>
        <dbReference type="EMBL" id="PBK81598.1"/>
    </source>
</evidence>
<organism evidence="2 3">
    <name type="scientific">Armillaria gallica</name>
    <name type="common">Bulbous honey fungus</name>
    <name type="synonym">Armillaria bulbosa</name>
    <dbReference type="NCBI Taxonomy" id="47427"/>
    <lineage>
        <taxon>Eukaryota</taxon>
        <taxon>Fungi</taxon>
        <taxon>Dikarya</taxon>
        <taxon>Basidiomycota</taxon>
        <taxon>Agaricomycotina</taxon>
        <taxon>Agaricomycetes</taxon>
        <taxon>Agaricomycetidae</taxon>
        <taxon>Agaricales</taxon>
        <taxon>Marasmiineae</taxon>
        <taxon>Physalacriaceae</taxon>
        <taxon>Armillaria</taxon>
    </lineage>
</organism>